<accession>A0A843TJT8</accession>
<dbReference type="EMBL" id="NMUH01000093">
    <property type="protein sequence ID" value="MQL71285.1"/>
    <property type="molecule type" value="Genomic_DNA"/>
</dbReference>
<gene>
    <name evidence="1" type="ORF">Taro_003576</name>
</gene>
<dbReference type="AlphaFoldDB" id="A0A843TJT8"/>
<evidence type="ECO:0000313" key="2">
    <source>
        <dbReference type="Proteomes" id="UP000652761"/>
    </source>
</evidence>
<sequence>MSCRSCRLDCLCYSLLGRSRSRCSSLYSFVGQFPVFGVPTALAGEGLVIPTEPCSRGSPPYFLQLGARCRGSSVSDGLQRWLWRRVLQTSEIYEKLWFSSWLEDKKKVHTQILPHLENATAEDRGDATLLRRIGETRSQGRLLELSW</sequence>
<keyword evidence="2" id="KW-1185">Reference proteome</keyword>
<name>A0A843TJT8_COLES</name>
<evidence type="ECO:0000313" key="1">
    <source>
        <dbReference type="EMBL" id="MQL71285.1"/>
    </source>
</evidence>
<organism evidence="1 2">
    <name type="scientific">Colocasia esculenta</name>
    <name type="common">Wild taro</name>
    <name type="synonym">Arum esculentum</name>
    <dbReference type="NCBI Taxonomy" id="4460"/>
    <lineage>
        <taxon>Eukaryota</taxon>
        <taxon>Viridiplantae</taxon>
        <taxon>Streptophyta</taxon>
        <taxon>Embryophyta</taxon>
        <taxon>Tracheophyta</taxon>
        <taxon>Spermatophyta</taxon>
        <taxon>Magnoliopsida</taxon>
        <taxon>Liliopsida</taxon>
        <taxon>Araceae</taxon>
        <taxon>Aroideae</taxon>
        <taxon>Colocasieae</taxon>
        <taxon>Colocasia</taxon>
    </lineage>
</organism>
<reference evidence="1" key="1">
    <citation type="submission" date="2017-07" db="EMBL/GenBank/DDBJ databases">
        <title>Taro Niue Genome Assembly and Annotation.</title>
        <authorList>
            <person name="Atibalentja N."/>
            <person name="Keating K."/>
            <person name="Fields C.J."/>
        </authorList>
    </citation>
    <scope>NUCLEOTIDE SEQUENCE</scope>
    <source>
        <strain evidence="1">Niue_2</strain>
        <tissue evidence="1">Leaf</tissue>
    </source>
</reference>
<dbReference type="Proteomes" id="UP000652761">
    <property type="component" value="Unassembled WGS sequence"/>
</dbReference>
<comment type="caution">
    <text evidence="1">The sequence shown here is derived from an EMBL/GenBank/DDBJ whole genome shotgun (WGS) entry which is preliminary data.</text>
</comment>
<protein>
    <submittedName>
        <fullName evidence="1">Uncharacterized protein</fullName>
    </submittedName>
</protein>
<proteinExistence type="predicted"/>